<evidence type="ECO:0000313" key="5">
    <source>
        <dbReference type="Proteomes" id="UP000033451"/>
    </source>
</evidence>
<dbReference type="GO" id="GO:0016020">
    <property type="term" value="C:membrane"/>
    <property type="evidence" value="ECO:0007669"/>
    <property type="project" value="TreeGrafter"/>
</dbReference>
<dbReference type="AlphaFoldDB" id="A0A0F0LUC6"/>
<accession>A0A0F0LUC6</accession>
<dbReference type="PRINTS" id="PR00080">
    <property type="entry name" value="SDRFAMILY"/>
</dbReference>
<protein>
    <submittedName>
        <fullName evidence="4">Putative ketoacyl reductase</fullName>
        <ecNumber evidence="4">1.3.1.-</ecNumber>
    </submittedName>
</protein>
<name>A0A0F0LUC6_9MICO</name>
<dbReference type="PRINTS" id="PR00081">
    <property type="entry name" value="GDHRDH"/>
</dbReference>
<comment type="caution">
    <text evidence="4">The sequence shown here is derived from an EMBL/GenBank/DDBJ whole genome shotgun (WGS) entry which is preliminary data.</text>
</comment>
<dbReference type="Proteomes" id="UP000033451">
    <property type="component" value="Unassembled WGS sequence"/>
</dbReference>
<dbReference type="RefSeq" id="WP_045247598.1">
    <property type="nucleotide sequence ID" value="NZ_JYIY01000074.1"/>
</dbReference>
<evidence type="ECO:0000256" key="3">
    <source>
        <dbReference type="RuleBase" id="RU000363"/>
    </source>
</evidence>
<proteinExistence type="inferred from homology"/>
<dbReference type="InterPro" id="IPR002347">
    <property type="entry name" value="SDR_fam"/>
</dbReference>
<dbReference type="STRING" id="400772.RR49_01661"/>
<dbReference type="OrthoDB" id="9797538at2"/>
<dbReference type="Gene3D" id="3.40.50.720">
    <property type="entry name" value="NAD(P)-binding Rossmann-like Domain"/>
    <property type="match status" value="1"/>
</dbReference>
<gene>
    <name evidence="4" type="primary">actIII</name>
    <name evidence="4" type="ORF">RR49_01661</name>
</gene>
<keyword evidence="5" id="KW-1185">Reference proteome</keyword>
<comment type="similarity">
    <text evidence="1 3">Belongs to the short-chain dehydrogenases/reductases (SDR) family.</text>
</comment>
<dbReference type="SUPFAM" id="SSF51735">
    <property type="entry name" value="NAD(P)-binding Rossmann-fold domains"/>
    <property type="match status" value="1"/>
</dbReference>
<keyword evidence="2 4" id="KW-0560">Oxidoreductase</keyword>
<dbReference type="EC" id="1.3.1.-" evidence="4"/>
<reference evidence="4 5" key="1">
    <citation type="submission" date="2015-02" db="EMBL/GenBank/DDBJ databases">
        <title>Draft genome sequences of ten Microbacterium spp. with emphasis on heavy metal contaminated environments.</title>
        <authorList>
            <person name="Corretto E."/>
        </authorList>
    </citation>
    <scope>NUCLEOTIDE SEQUENCE [LARGE SCALE GENOMIC DNA]</scope>
    <source>
        <strain evidence="4 5">DSM 18659</strain>
    </source>
</reference>
<dbReference type="InterPro" id="IPR036291">
    <property type="entry name" value="NAD(P)-bd_dom_sf"/>
</dbReference>
<evidence type="ECO:0000256" key="2">
    <source>
        <dbReference type="ARBA" id="ARBA00023002"/>
    </source>
</evidence>
<organism evidence="4 5">
    <name type="scientific">Microbacterium ginsengisoli</name>
    <dbReference type="NCBI Taxonomy" id="400772"/>
    <lineage>
        <taxon>Bacteria</taxon>
        <taxon>Bacillati</taxon>
        <taxon>Actinomycetota</taxon>
        <taxon>Actinomycetes</taxon>
        <taxon>Micrococcales</taxon>
        <taxon>Microbacteriaceae</taxon>
        <taxon>Microbacterium</taxon>
    </lineage>
</organism>
<evidence type="ECO:0000256" key="1">
    <source>
        <dbReference type="ARBA" id="ARBA00006484"/>
    </source>
</evidence>
<dbReference type="PIRSF" id="PIRSF000126">
    <property type="entry name" value="11-beta-HSD1"/>
    <property type="match status" value="1"/>
</dbReference>
<dbReference type="GO" id="GO:0016491">
    <property type="term" value="F:oxidoreductase activity"/>
    <property type="evidence" value="ECO:0007669"/>
    <property type="project" value="UniProtKB-KW"/>
</dbReference>
<sequence>MARTALITGASAGLGAEYARQLAQRGASLVLVARSHDALEQLASQLRGSYGVEVETLAVDLLKRRERAKVEARLRDRARPIELLINNAGFGLPLAFERNDVELEVSHLKLHVEVPLRLTHAALGAMLERGRGRIVNVASVAGFLPRSTYGACKGWLISFSRWANVQYTPRGVTVTAVCPGFTHTSFHERMGLAPGNEGVPSGLWLDASLVVSESLRDVARGKSVSIPSLRYKILVRLTALLPDAVAARIGQRGR</sequence>
<dbReference type="PANTHER" id="PTHR44196:SF2">
    <property type="entry name" value="SHORT-CHAIN DEHYDROGENASE-RELATED"/>
    <property type="match status" value="1"/>
</dbReference>
<evidence type="ECO:0000313" key="4">
    <source>
        <dbReference type="EMBL" id="KJL36329.1"/>
    </source>
</evidence>
<dbReference type="PATRIC" id="fig|400772.4.peg.1682"/>
<dbReference type="CDD" id="cd05233">
    <property type="entry name" value="SDR_c"/>
    <property type="match status" value="1"/>
</dbReference>
<dbReference type="EMBL" id="JYIY01000074">
    <property type="protein sequence ID" value="KJL36329.1"/>
    <property type="molecule type" value="Genomic_DNA"/>
</dbReference>
<dbReference type="PANTHER" id="PTHR44196">
    <property type="entry name" value="DEHYDROGENASE/REDUCTASE SDR FAMILY MEMBER 7B"/>
    <property type="match status" value="1"/>
</dbReference>
<dbReference type="Pfam" id="PF00106">
    <property type="entry name" value="adh_short"/>
    <property type="match status" value="1"/>
</dbReference>